<dbReference type="Gene3D" id="3.50.50.60">
    <property type="entry name" value="FAD/NAD(P)-binding domain"/>
    <property type="match status" value="1"/>
</dbReference>
<reference evidence="5" key="1">
    <citation type="journal article" date="2019" name="Int. J. Syst. Evol. Microbiol.">
        <title>The Global Catalogue of Microorganisms (GCM) 10K type strain sequencing project: providing services to taxonomists for standard genome sequencing and annotation.</title>
        <authorList>
            <consortium name="The Broad Institute Genomics Platform"/>
            <consortium name="The Broad Institute Genome Sequencing Center for Infectious Disease"/>
            <person name="Wu L."/>
            <person name="Ma J."/>
        </authorList>
    </citation>
    <scope>NUCLEOTIDE SEQUENCE [LARGE SCALE GENOMIC DNA]</scope>
    <source>
        <strain evidence="5">JCM 16898</strain>
    </source>
</reference>
<dbReference type="InterPro" id="IPR050631">
    <property type="entry name" value="PheA/TfdB_FAD_monoxygenase"/>
</dbReference>
<sequence length="516" mass="55421">MTGQEPDDGSAPGVDVADVAVVGAGPVGLTLAALLGQAGRSVVVLERYPGLYGLPRAASFDGEILRLLAELGALEELWPTLHVHTSYDWSNAAGEILLSMQSRLVGDSGWPDMVTFHQPDFERALHARCASLPTVEVRHGATVTGLGQTEEEVRVGTAAGGTVRAHYVVGCDGGNSFVRAELGIEQDDLGFAEPWLVCDFKLRRPAAELGLPSALQIGDPEEPTTIITTGGGHQRFCFMLDDADVGREFSDGQTWQRVKRYLTPDDAAIVRVATYTFRSLIAQRWRDGRILLAGDAAHQMPPFLGQGMCSGIRDAANLAFKLDLALAGVREPGVLDTYQSEREPHVRGLTATSMELGRQHTLTDHELARQRDETMRARRDSREEPERIRLPDLGPGLHGPGGGIRSVQGKVDDGRQTGLLDQVVGGGFRLLVREDRLGGVDVPALRAAGVPVIVIGELAGNGVVADVDGTLHRWFDRLGAAAIAERPDHYVLAAGPDPNEVARELLASCMRESSLT</sequence>
<dbReference type="RefSeq" id="WP_344855504.1">
    <property type="nucleotide sequence ID" value="NZ_BAAAZN010000001.1"/>
</dbReference>
<evidence type="ECO:0000259" key="3">
    <source>
        <dbReference type="Pfam" id="PF01494"/>
    </source>
</evidence>
<keyword evidence="5" id="KW-1185">Reference proteome</keyword>
<feature type="region of interest" description="Disordered" evidence="2">
    <location>
        <begin position="371"/>
        <end position="401"/>
    </location>
</feature>
<feature type="compositionally biased region" description="Basic and acidic residues" evidence="2">
    <location>
        <begin position="371"/>
        <end position="390"/>
    </location>
</feature>
<feature type="domain" description="FAD-binding" evidence="3">
    <location>
        <begin position="17"/>
        <end position="351"/>
    </location>
</feature>
<evidence type="ECO:0000313" key="5">
    <source>
        <dbReference type="Proteomes" id="UP001500689"/>
    </source>
</evidence>
<dbReference type="PANTHER" id="PTHR43476:SF3">
    <property type="entry name" value="FAD-BINDING MONOOXYGENASE"/>
    <property type="match status" value="1"/>
</dbReference>
<dbReference type="InterPro" id="IPR002938">
    <property type="entry name" value="FAD-bd"/>
</dbReference>
<gene>
    <name evidence="4" type="ORF">GCM10022222_08890</name>
</gene>
<accession>A0ABP6V3S5</accession>
<name>A0ABP6V3S5_9PSEU</name>
<proteinExistence type="predicted"/>
<keyword evidence="1" id="KW-0560">Oxidoreductase</keyword>
<dbReference type="InterPro" id="IPR036188">
    <property type="entry name" value="FAD/NAD-bd_sf"/>
</dbReference>
<dbReference type="SUPFAM" id="SSF51905">
    <property type="entry name" value="FAD/NAD(P)-binding domain"/>
    <property type="match status" value="1"/>
</dbReference>
<protein>
    <submittedName>
        <fullName evidence="4">Bifunctional 3-(3-hydroxy-phenyl)propionate/3-hydroxycinnamic acid hydroxylase</fullName>
    </submittedName>
</protein>
<dbReference type="Pfam" id="PF01494">
    <property type="entry name" value="FAD_binding_3"/>
    <property type="match status" value="1"/>
</dbReference>
<dbReference type="NCBIfam" id="NF004829">
    <property type="entry name" value="PRK06183.1-3"/>
    <property type="match status" value="1"/>
</dbReference>
<comment type="caution">
    <text evidence="4">The sequence shown here is derived from an EMBL/GenBank/DDBJ whole genome shotgun (WGS) entry which is preliminary data.</text>
</comment>
<dbReference type="PRINTS" id="PR00420">
    <property type="entry name" value="RNGMNOXGNASE"/>
</dbReference>
<dbReference type="EMBL" id="BAAAZN010000001">
    <property type="protein sequence ID" value="GAA3528125.1"/>
    <property type="molecule type" value="Genomic_DNA"/>
</dbReference>
<evidence type="ECO:0000313" key="4">
    <source>
        <dbReference type="EMBL" id="GAA3528125.1"/>
    </source>
</evidence>
<evidence type="ECO:0000256" key="2">
    <source>
        <dbReference type="SAM" id="MobiDB-lite"/>
    </source>
</evidence>
<organism evidence="4 5">
    <name type="scientific">Amycolatopsis ultiminotia</name>
    <dbReference type="NCBI Taxonomy" id="543629"/>
    <lineage>
        <taxon>Bacteria</taxon>
        <taxon>Bacillati</taxon>
        <taxon>Actinomycetota</taxon>
        <taxon>Actinomycetes</taxon>
        <taxon>Pseudonocardiales</taxon>
        <taxon>Pseudonocardiaceae</taxon>
        <taxon>Amycolatopsis</taxon>
    </lineage>
</organism>
<dbReference type="Gene3D" id="3.30.70.2450">
    <property type="match status" value="1"/>
</dbReference>
<dbReference type="PANTHER" id="PTHR43476">
    <property type="entry name" value="3-(3-HYDROXY-PHENYL)PROPIONATE/3-HYDROXYCINNAMIC ACID HYDROXYLASE"/>
    <property type="match status" value="1"/>
</dbReference>
<evidence type="ECO:0000256" key="1">
    <source>
        <dbReference type="ARBA" id="ARBA00023002"/>
    </source>
</evidence>
<dbReference type="Proteomes" id="UP001500689">
    <property type="component" value="Unassembled WGS sequence"/>
</dbReference>